<organism evidence="2 4">
    <name type="scientific">Coprococcus comes</name>
    <dbReference type="NCBI Taxonomy" id="410072"/>
    <lineage>
        <taxon>Bacteria</taxon>
        <taxon>Bacillati</taxon>
        <taxon>Bacillota</taxon>
        <taxon>Clostridia</taxon>
        <taxon>Lachnospirales</taxon>
        <taxon>Lachnospiraceae</taxon>
        <taxon>Coprococcus</taxon>
    </lineage>
</organism>
<evidence type="ECO:0000313" key="4">
    <source>
        <dbReference type="Proteomes" id="UP000095727"/>
    </source>
</evidence>
<name>A0A173TP08_9FIRM</name>
<dbReference type="InterPro" id="IPR003593">
    <property type="entry name" value="AAA+_ATPase"/>
</dbReference>
<sequence>MNIKRAKQEIKDAVQAYLMKDEYGEYQIPAIHQRPILLMGPPGIGKTQIMEQISRECEIGLVAYTITHHTRQSAIGLPFIQTKIYGGKEYSVTEYTMSEIIAAVYEKIEQSGMKEGILFIDEINCVSETLAPTMLQFLQCKMFGNQSVPEGWIIVAAGNPPEYNKSVREFDVVTLDRIKRIDVEADFDVWKEYAYQVGIHPAVLSYLELRKENFYRMENTVDGKMFVTARGWEDLSRLIQVYEKLGKEVDREVVHQYLQHWKTAKDFANYLELYRKYQKEYGLERILAGYYEKDTLERLKFASFDERLSVVNLLFGKMAELFKEEYEMEKFVEGLFAQLCAYKEELQKEGAVPGEVLAAKIQSLRREVEQKKAAGQLTKTEMHRMERILCKLEEYQKAPEFESVKATFDSEEEQREQMADKTLETLNHCFEFLESAFGESQEMAVFVTELNSNVYSIAFLRENDCAMYYKYNKGLLLDERREEILEQMDAVENVVERGLVED</sequence>
<dbReference type="Gene3D" id="3.40.50.300">
    <property type="entry name" value="P-loop containing nucleotide triphosphate hydrolases"/>
    <property type="match status" value="1"/>
</dbReference>
<evidence type="ECO:0000313" key="3">
    <source>
        <dbReference type="EMBL" id="GLG85947.1"/>
    </source>
</evidence>
<reference evidence="3" key="3">
    <citation type="submission" date="2022-11" db="EMBL/GenBank/DDBJ databases">
        <title>Draft genome sequence of Coprococcus comes strain 31264.</title>
        <authorList>
            <person name="Hisatomi A."/>
            <person name="Ohkuma M."/>
            <person name="Sakamoto M."/>
        </authorList>
    </citation>
    <scope>NUCLEOTIDE SEQUENCE</scope>
    <source>
        <strain evidence="3">JCM 31264</strain>
    </source>
</reference>
<dbReference type="EMBL" id="CYXR01000018">
    <property type="protein sequence ID" value="CUN03966.1"/>
    <property type="molecule type" value="Genomic_DNA"/>
</dbReference>
<reference evidence="3" key="2">
    <citation type="submission" date="2022-09" db="EMBL/GenBank/DDBJ databases">
        <title>Draft genome sequence of Coprococcus comes strain 31264.</title>
        <authorList>
            <person name="Atsushi H."/>
            <person name="Moriya O."/>
            <person name="Mitsuo S."/>
        </authorList>
    </citation>
    <scope>NUCLEOTIDE SEQUENCE</scope>
    <source>
        <strain evidence="3">JCM 31264</strain>
    </source>
</reference>
<dbReference type="Proteomes" id="UP001145109">
    <property type="component" value="Unassembled WGS sequence"/>
</dbReference>
<dbReference type="InterPro" id="IPR003959">
    <property type="entry name" value="ATPase_AAA_core"/>
</dbReference>
<evidence type="ECO:0000259" key="1">
    <source>
        <dbReference type="SMART" id="SM00382"/>
    </source>
</evidence>
<feature type="domain" description="AAA+ ATPase" evidence="1">
    <location>
        <begin position="32"/>
        <end position="185"/>
    </location>
</feature>
<dbReference type="SMART" id="SM00382">
    <property type="entry name" value="AAA"/>
    <property type="match status" value="1"/>
</dbReference>
<evidence type="ECO:0000313" key="2">
    <source>
        <dbReference type="EMBL" id="CUN03966.1"/>
    </source>
</evidence>
<dbReference type="EMBL" id="BSCI01000002">
    <property type="protein sequence ID" value="GLG85947.1"/>
    <property type="molecule type" value="Genomic_DNA"/>
</dbReference>
<dbReference type="CDD" id="cd00009">
    <property type="entry name" value="AAA"/>
    <property type="match status" value="1"/>
</dbReference>
<dbReference type="AlphaFoldDB" id="A0A173TP08"/>
<dbReference type="SUPFAM" id="SSF52540">
    <property type="entry name" value="P-loop containing nucleoside triphosphate hydrolases"/>
    <property type="match status" value="1"/>
</dbReference>
<reference evidence="2 4" key="1">
    <citation type="submission" date="2015-09" db="EMBL/GenBank/DDBJ databases">
        <authorList>
            <consortium name="Pathogen Informatics"/>
        </authorList>
    </citation>
    <scope>NUCLEOTIDE SEQUENCE [LARGE SCALE GENOMIC DNA]</scope>
    <source>
        <strain evidence="2 4">2789STDY5834962</strain>
    </source>
</reference>
<dbReference type="InterPro" id="IPR027417">
    <property type="entry name" value="P-loop_NTPase"/>
</dbReference>
<dbReference type="RefSeq" id="WP_055157534.1">
    <property type="nucleotide sequence ID" value="NZ_BSCI01000002.1"/>
</dbReference>
<gene>
    <name evidence="3" type="ORF">comes_04920</name>
    <name evidence="2" type="ORF">ERS852574_02309</name>
</gene>
<protein>
    <submittedName>
        <fullName evidence="2">ATPase family associated with various cellular activities (AAA)</fullName>
    </submittedName>
</protein>
<accession>A0A173TP08</accession>
<dbReference type="Pfam" id="PF00004">
    <property type="entry name" value="AAA"/>
    <property type="match status" value="1"/>
</dbReference>
<dbReference type="Proteomes" id="UP000095727">
    <property type="component" value="Unassembled WGS sequence"/>
</dbReference>
<proteinExistence type="predicted"/>
<dbReference type="GO" id="GO:0016887">
    <property type="term" value="F:ATP hydrolysis activity"/>
    <property type="evidence" value="ECO:0007669"/>
    <property type="project" value="InterPro"/>
</dbReference>
<dbReference type="GO" id="GO:0005524">
    <property type="term" value="F:ATP binding"/>
    <property type="evidence" value="ECO:0007669"/>
    <property type="project" value="InterPro"/>
</dbReference>